<dbReference type="Proteomes" id="UP001057375">
    <property type="component" value="Unassembled WGS sequence"/>
</dbReference>
<organism evidence="1 2">
    <name type="scientific">Aduncisulcus paluster</name>
    <dbReference type="NCBI Taxonomy" id="2918883"/>
    <lineage>
        <taxon>Eukaryota</taxon>
        <taxon>Metamonada</taxon>
        <taxon>Carpediemonas-like organisms</taxon>
        <taxon>Aduncisulcus</taxon>
    </lineage>
</organism>
<proteinExistence type="predicted"/>
<gene>
    <name evidence="1" type="ORF">ADUPG1_011429</name>
</gene>
<protein>
    <submittedName>
        <fullName evidence="1">Uncharacterized protein</fullName>
    </submittedName>
</protein>
<accession>A0ABQ5JVM3</accession>
<sequence>MEAFQKFVRDNLLKELKEFEEESLARRQHPPQLSSRMTVVTLRGRVVRDCYCTSFSCTCSLTAAQSVLSIRYQCPGRHQVLHSAAQSPDLFL</sequence>
<evidence type="ECO:0000313" key="2">
    <source>
        <dbReference type="Proteomes" id="UP001057375"/>
    </source>
</evidence>
<comment type="caution">
    <text evidence="1">The sequence shown here is derived from an EMBL/GenBank/DDBJ whole genome shotgun (WGS) entry which is preliminary data.</text>
</comment>
<evidence type="ECO:0000313" key="1">
    <source>
        <dbReference type="EMBL" id="GKT19031.1"/>
    </source>
</evidence>
<reference evidence="1" key="1">
    <citation type="submission" date="2022-03" db="EMBL/GenBank/DDBJ databases">
        <title>Draft genome sequence of Aduncisulcus paluster, a free-living microaerophilic Fornicata.</title>
        <authorList>
            <person name="Yuyama I."/>
            <person name="Kume K."/>
            <person name="Tamura T."/>
            <person name="Inagaki Y."/>
            <person name="Hashimoto T."/>
        </authorList>
    </citation>
    <scope>NUCLEOTIDE SEQUENCE</scope>
    <source>
        <strain evidence="1">NY0171</strain>
    </source>
</reference>
<dbReference type="EMBL" id="BQXS01012009">
    <property type="protein sequence ID" value="GKT19031.1"/>
    <property type="molecule type" value="Genomic_DNA"/>
</dbReference>
<keyword evidence="2" id="KW-1185">Reference proteome</keyword>
<name>A0ABQ5JVM3_9EUKA</name>